<protein>
    <recommendedName>
        <fullName evidence="4">Protein ImuA</fullName>
    </recommendedName>
</protein>
<evidence type="ECO:0000313" key="2">
    <source>
        <dbReference type="EMBL" id="KNA90864.1"/>
    </source>
</evidence>
<organism evidence="2 3">
    <name type="scientific">Gordonia jacobaea</name>
    <dbReference type="NCBI Taxonomy" id="122202"/>
    <lineage>
        <taxon>Bacteria</taxon>
        <taxon>Bacillati</taxon>
        <taxon>Actinomycetota</taxon>
        <taxon>Actinomycetes</taxon>
        <taxon>Mycobacteriales</taxon>
        <taxon>Gordoniaceae</taxon>
        <taxon>Gordonia</taxon>
    </lineage>
</organism>
<feature type="compositionally biased region" description="Low complexity" evidence="1">
    <location>
        <begin position="19"/>
        <end position="38"/>
    </location>
</feature>
<proteinExistence type="predicted"/>
<name>A0ABR5IB65_9ACTN</name>
<evidence type="ECO:0008006" key="4">
    <source>
        <dbReference type="Google" id="ProtNLM"/>
    </source>
</evidence>
<reference evidence="2 3" key="1">
    <citation type="submission" date="2015-05" db="EMBL/GenBank/DDBJ databases">
        <title>Draft genome sequence of the bacterium Gordonia jacobaea a new member of the Gordonia genus.</title>
        <authorList>
            <person name="Jimenez-Galisteo G."/>
            <person name="Dominguez A."/>
            <person name="Munoz E."/>
            <person name="Vinas M."/>
        </authorList>
    </citation>
    <scope>NUCLEOTIDE SEQUENCE [LARGE SCALE GENOMIC DNA]</scope>
    <source>
        <strain evidence="3">mv1</strain>
    </source>
</reference>
<sequence>MSVLPLAHPNASQSDAHALDGGLPDGGDLPDVGDVPDGARADTLAQLRKRMAVLSGMPDRLSVDRVDEIGDRLPLPDVLADLLPHSNSQHHDARRGGIARGSVIDCSGARSLVVAMIAAVSRSGGQVGIVGLPWLSLLSVAEMGADLARIAIVPDPGVDPIEIASVLLDGMDLVVLGLRGVDVAPARCRVVSGRVRQQSSALLVVDGHWPGAQVRMEASVLTYRHVPGTSGTDLSAARRGHGRIGGLRLQVTATGRDRRRRSADVDLSSLSAHGQAGLVGLTRPEDPVVGRSDDQLSADDQMLTAVAN</sequence>
<dbReference type="RefSeq" id="WP_049699801.1">
    <property type="nucleotide sequence ID" value="NZ_JAQDQF010000006.1"/>
</dbReference>
<gene>
    <name evidence="2" type="ORF">ABW18_14020</name>
</gene>
<dbReference type="EMBL" id="LDTZ01000018">
    <property type="protein sequence ID" value="KNA90864.1"/>
    <property type="molecule type" value="Genomic_DNA"/>
</dbReference>
<feature type="region of interest" description="Disordered" evidence="1">
    <location>
        <begin position="1"/>
        <end position="38"/>
    </location>
</feature>
<comment type="caution">
    <text evidence="2">The sequence shown here is derived from an EMBL/GenBank/DDBJ whole genome shotgun (WGS) entry which is preliminary data.</text>
</comment>
<accession>A0ABR5IB65</accession>
<keyword evidence="3" id="KW-1185">Reference proteome</keyword>
<dbReference type="Proteomes" id="UP000037247">
    <property type="component" value="Unassembled WGS sequence"/>
</dbReference>
<evidence type="ECO:0000313" key="3">
    <source>
        <dbReference type="Proteomes" id="UP000037247"/>
    </source>
</evidence>
<evidence type="ECO:0000256" key="1">
    <source>
        <dbReference type="SAM" id="MobiDB-lite"/>
    </source>
</evidence>